<dbReference type="Proteomes" id="UP001158297">
    <property type="component" value="Unassembled WGS sequence"/>
</dbReference>
<accession>A0AA42HSG4</accession>
<organism evidence="2 3">
    <name type="scientific">Comamonas aquatica</name>
    <dbReference type="NCBI Taxonomy" id="225991"/>
    <lineage>
        <taxon>Bacteria</taxon>
        <taxon>Pseudomonadati</taxon>
        <taxon>Pseudomonadota</taxon>
        <taxon>Betaproteobacteria</taxon>
        <taxon>Burkholderiales</taxon>
        <taxon>Comamonadaceae</taxon>
        <taxon>Comamonas</taxon>
    </lineage>
</organism>
<dbReference type="AlphaFoldDB" id="A0AA42HSG4"/>
<protein>
    <submittedName>
        <fullName evidence="2">Uncharacterized protein</fullName>
    </submittedName>
</protein>
<evidence type="ECO:0000313" key="3">
    <source>
        <dbReference type="Proteomes" id="UP001158297"/>
    </source>
</evidence>
<evidence type="ECO:0000313" key="2">
    <source>
        <dbReference type="EMBL" id="MDH0363368.1"/>
    </source>
</evidence>
<evidence type="ECO:0000256" key="1">
    <source>
        <dbReference type="SAM" id="Coils"/>
    </source>
</evidence>
<name>A0AA42HSG4_9BURK</name>
<gene>
    <name evidence="2" type="ORF">N7330_09930</name>
</gene>
<comment type="caution">
    <text evidence="2">The sequence shown here is derived from an EMBL/GenBank/DDBJ whole genome shotgun (WGS) entry which is preliminary data.</text>
</comment>
<keyword evidence="1" id="KW-0175">Coiled coil</keyword>
<proteinExistence type="predicted"/>
<dbReference type="EMBL" id="JAODZU010000010">
    <property type="protein sequence ID" value="MDH0363368.1"/>
    <property type="molecule type" value="Genomic_DNA"/>
</dbReference>
<feature type="coiled-coil region" evidence="1">
    <location>
        <begin position="16"/>
        <end position="44"/>
    </location>
</feature>
<dbReference type="RefSeq" id="WP_279860096.1">
    <property type="nucleotide sequence ID" value="NZ_JAODZU010000010.1"/>
</dbReference>
<reference evidence="2" key="1">
    <citation type="submission" date="2022-09" db="EMBL/GenBank/DDBJ databases">
        <title>Intensive care unit water sources are persistently colonized with multi-drug resistant bacteria and are the site of extensive horizontal gene transfer of antibiotic resistance genes.</title>
        <authorList>
            <person name="Diorio-Toth L."/>
        </authorList>
    </citation>
    <scope>NUCLEOTIDE SEQUENCE</scope>
    <source>
        <strain evidence="2">GD04130</strain>
    </source>
</reference>
<sequence>MKIQLNSSGAKKGNEISFLENEINKIKNKKNDNLEDLYEDYESVRVIADNNEILFCDKRGLLFLFAYFNSDLHGAEMREWEQCLKDVSLYIPEGIFENEEYEELKIEYFLYRLIFREDDSFFANNLIKKARRSFEKRLEDSSDVKWVGKIKGEDIELKLMVANNFLLIYRYPQINELSELVFRMDEIFIRKGDCYREFKRIVDSYRTIKSKNKVGLAKFNMTIKSSNAEWLQNVSDCYGISRSDVINLIISHRKELKLDSFFEERKRMMFPE</sequence>